<dbReference type="Pfam" id="PF13439">
    <property type="entry name" value="Glyco_transf_4"/>
    <property type="match status" value="1"/>
</dbReference>
<sequence length="392" mass="44478">MMRIAIFAETYFPFISGIVTHIQTLKESLEESGHEVLIVTASPKTNRHYVKDGVLYCPAIPMKRIYGYGFSNPLNLERLKIIREFNPDVLHIHTEFSMGIFAQFAARKLKKPIVYTLHTMYDDYLFYVAPHKFGQKMVKPAAHLYFRSTANKATEIIGPSLKVVEFLRRCGVERHINIIPNTVDLSDFLPQNVSPDDISSVRKTLGIREGDTAICFVGRLGKEKSIDTLIEFFAQNCKGNEQYKLFIIGDGPEKNNLARQIQDLNVTSQVKLLGRIEHASLPPYYHACDLFATASLSEMNSISMLEAMASGLYVLQRLDIYNKNQIEAGENGETFTSSKEFGALVFAQAAMTAEQKAERRERVTAFTNRYGKKEFVAQVLNVYERAIAEYKK</sequence>
<dbReference type="Gene3D" id="3.40.50.2000">
    <property type="entry name" value="Glycogen Phosphorylase B"/>
    <property type="match status" value="2"/>
</dbReference>
<dbReference type="InterPro" id="IPR001296">
    <property type="entry name" value="Glyco_trans_1"/>
</dbReference>
<proteinExistence type="predicted"/>
<gene>
    <name evidence="3" type="ORF">WMO24_09775</name>
</gene>
<protein>
    <submittedName>
        <fullName evidence="3">Glycosyltransferase</fullName>
        <ecNumber evidence="3">2.4.-.-</ecNumber>
    </submittedName>
</protein>
<dbReference type="EC" id="2.4.-.-" evidence="3"/>
<dbReference type="Pfam" id="PF00534">
    <property type="entry name" value="Glycos_transf_1"/>
    <property type="match status" value="1"/>
</dbReference>
<evidence type="ECO:0000259" key="2">
    <source>
        <dbReference type="Pfam" id="PF13439"/>
    </source>
</evidence>
<dbReference type="Proteomes" id="UP001477672">
    <property type="component" value="Unassembled WGS sequence"/>
</dbReference>
<feature type="domain" description="Glycosyl transferase family 1" evidence="1">
    <location>
        <begin position="201"/>
        <end position="338"/>
    </location>
</feature>
<evidence type="ECO:0000313" key="4">
    <source>
        <dbReference type="Proteomes" id="UP001477672"/>
    </source>
</evidence>
<dbReference type="InterPro" id="IPR028098">
    <property type="entry name" value="Glyco_trans_4-like_N"/>
</dbReference>
<dbReference type="PANTHER" id="PTHR45947:SF3">
    <property type="entry name" value="SULFOQUINOVOSYL TRANSFERASE SQD2"/>
    <property type="match status" value="1"/>
</dbReference>
<keyword evidence="4" id="KW-1185">Reference proteome</keyword>
<dbReference type="GO" id="GO:0016757">
    <property type="term" value="F:glycosyltransferase activity"/>
    <property type="evidence" value="ECO:0007669"/>
    <property type="project" value="UniProtKB-KW"/>
</dbReference>
<dbReference type="PANTHER" id="PTHR45947">
    <property type="entry name" value="SULFOQUINOVOSYL TRANSFERASE SQD2"/>
    <property type="match status" value="1"/>
</dbReference>
<dbReference type="EMBL" id="JBBMFA010000095">
    <property type="protein sequence ID" value="MEQ2520714.1"/>
    <property type="molecule type" value="Genomic_DNA"/>
</dbReference>
<comment type="caution">
    <text evidence="3">The sequence shown here is derived from an EMBL/GenBank/DDBJ whole genome shotgun (WGS) entry which is preliminary data.</text>
</comment>
<evidence type="ECO:0000259" key="1">
    <source>
        <dbReference type="Pfam" id="PF00534"/>
    </source>
</evidence>
<dbReference type="SUPFAM" id="SSF53756">
    <property type="entry name" value="UDP-Glycosyltransferase/glycogen phosphorylase"/>
    <property type="match status" value="1"/>
</dbReference>
<reference evidence="3 4" key="1">
    <citation type="submission" date="2024-03" db="EMBL/GenBank/DDBJ databases">
        <title>Human intestinal bacterial collection.</title>
        <authorList>
            <person name="Pauvert C."/>
            <person name="Hitch T.C.A."/>
            <person name="Clavel T."/>
        </authorList>
    </citation>
    <scope>NUCLEOTIDE SEQUENCE [LARGE SCALE GENOMIC DNA]</scope>
    <source>
        <strain evidence="3 4">CLA-JM-H11</strain>
    </source>
</reference>
<evidence type="ECO:0000313" key="3">
    <source>
        <dbReference type="EMBL" id="MEQ2520714.1"/>
    </source>
</evidence>
<dbReference type="RefSeq" id="WP_349216259.1">
    <property type="nucleotide sequence ID" value="NZ_JBBMFA010000095.1"/>
</dbReference>
<organism evidence="3 4">
    <name type="scientific">Ruthenibacterium intestinale</name>
    <dbReference type="NCBI Taxonomy" id="3133163"/>
    <lineage>
        <taxon>Bacteria</taxon>
        <taxon>Bacillati</taxon>
        <taxon>Bacillota</taxon>
        <taxon>Clostridia</taxon>
        <taxon>Eubacteriales</taxon>
        <taxon>Oscillospiraceae</taxon>
        <taxon>Ruthenibacterium</taxon>
    </lineage>
</organism>
<feature type="domain" description="Glycosyltransferase subfamily 4-like N-terminal" evidence="2">
    <location>
        <begin position="16"/>
        <end position="186"/>
    </location>
</feature>
<name>A0ABV1GFY1_9FIRM</name>
<dbReference type="InterPro" id="IPR050194">
    <property type="entry name" value="Glycosyltransferase_grp1"/>
</dbReference>
<accession>A0ABV1GFY1</accession>
<keyword evidence="3" id="KW-0808">Transferase</keyword>
<keyword evidence="3" id="KW-0328">Glycosyltransferase</keyword>